<feature type="domain" description="CobW/HypB/UreG nucleotide-binding" evidence="8">
    <location>
        <begin position="37"/>
        <end position="192"/>
    </location>
</feature>
<keyword evidence="6" id="KW-0862">Zinc</keyword>
<keyword evidence="3" id="KW-0479">Metal-binding</keyword>
<dbReference type="Gene3D" id="3.40.50.300">
    <property type="entry name" value="P-loop containing nucleotide triphosphate hydrolases"/>
    <property type="match status" value="1"/>
</dbReference>
<sequence length="220" mass="23894">MHIDIKQPILQKNDQLAAELRQRFADNGVFVLDLLASPGSGKTSTILATIDALRDEFNIAVIEGDIASSVDAERIKAQGTPAVQINTGGACHLESAMIKRAVDVLDLERLDLIIIENVGNLVCPTDFDLGENAKVTILSVPEGDDKPLKYPGIFQCAQAVVLNKIDTMPVFNFDNEAFVESVRALNPTAPIFPLSATTGQWVPAWTDWLAEQVRSVQKGI</sequence>
<keyword evidence="2" id="KW-0533">Nickel</keyword>
<dbReference type="InterPro" id="IPR027417">
    <property type="entry name" value="P-loop_NTPase"/>
</dbReference>
<evidence type="ECO:0000313" key="9">
    <source>
        <dbReference type="EMBL" id="NBI34061.1"/>
    </source>
</evidence>
<evidence type="ECO:0000256" key="2">
    <source>
        <dbReference type="ARBA" id="ARBA00022596"/>
    </source>
</evidence>
<evidence type="ECO:0000256" key="7">
    <source>
        <dbReference type="ARBA" id="ARBA00023134"/>
    </source>
</evidence>
<keyword evidence="5" id="KW-0378">Hydrolase</keyword>
<comment type="similarity">
    <text evidence="1">Belongs to the SIMIBI class G3E GTPase family. HypB/HupM subfamily.</text>
</comment>
<organism evidence="9">
    <name type="scientific">Muribaculaceae bacterium Z82</name>
    <dbReference type="NCBI Taxonomy" id="2304548"/>
    <lineage>
        <taxon>Bacteria</taxon>
        <taxon>Pseudomonadati</taxon>
        <taxon>Bacteroidota</taxon>
        <taxon>Bacteroidia</taxon>
        <taxon>Bacteroidales</taxon>
        <taxon>Muribaculaceae</taxon>
    </lineage>
</organism>
<dbReference type="InterPro" id="IPR003495">
    <property type="entry name" value="CobW/HypB/UreG_nucleotide-bd"/>
</dbReference>
<evidence type="ECO:0000256" key="3">
    <source>
        <dbReference type="ARBA" id="ARBA00022723"/>
    </source>
</evidence>
<protein>
    <submittedName>
        <fullName evidence="9">Hydrogenase accessory protein HypB</fullName>
    </submittedName>
</protein>
<dbReference type="GO" id="GO:0005525">
    <property type="term" value="F:GTP binding"/>
    <property type="evidence" value="ECO:0007669"/>
    <property type="project" value="UniProtKB-KW"/>
</dbReference>
<evidence type="ECO:0000256" key="1">
    <source>
        <dbReference type="ARBA" id="ARBA00006211"/>
    </source>
</evidence>
<dbReference type="GO" id="GO:0016151">
    <property type="term" value="F:nickel cation binding"/>
    <property type="evidence" value="ECO:0007669"/>
    <property type="project" value="InterPro"/>
</dbReference>
<dbReference type="PANTHER" id="PTHR30134:SF2">
    <property type="entry name" value="HYDROGENASE MATURATION FACTOR HYPB"/>
    <property type="match status" value="1"/>
</dbReference>
<dbReference type="Pfam" id="PF02492">
    <property type="entry name" value="cobW"/>
    <property type="match status" value="1"/>
</dbReference>
<dbReference type="PIRSF" id="PIRSF005624">
    <property type="entry name" value="Ni-bind_GTPase"/>
    <property type="match status" value="1"/>
</dbReference>
<dbReference type="GO" id="GO:0003924">
    <property type="term" value="F:GTPase activity"/>
    <property type="evidence" value="ECO:0007669"/>
    <property type="project" value="InterPro"/>
</dbReference>
<dbReference type="EMBL" id="QWKH01000013">
    <property type="protein sequence ID" value="NBI34061.1"/>
    <property type="molecule type" value="Genomic_DNA"/>
</dbReference>
<evidence type="ECO:0000256" key="6">
    <source>
        <dbReference type="ARBA" id="ARBA00022833"/>
    </source>
</evidence>
<keyword evidence="7" id="KW-0342">GTP-binding</keyword>
<dbReference type="NCBIfam" id="TIGR00073">
    <property type="entry name" value="hypB"/>
    <property type="match status" value="1"/>
</dbReference>
<evidence type="ECO:0000259" key="8">
    <source>
        <dbReference type="Pfam" id="PF02492"/>
    </source>
</evidence>
<keyword evidence="4" id="KW-0547">Nucleotide-binding</keyword>
<dbReference type="CDD" id="cd05390">
    <property type="entry name" value="HypB"/>
    <property type="match status" value="1"/>
</dbReference>
<gene>
    <name evidence="9" type="primary">hypB</name>
    <name evidence="9" type="ORF">D1639_03245</name>
</gene>
<accession>A0A7C9JCY9</accession>
<name>A0A7C9JCY9_9BACT</name>
<evidence type="ECO:0000256" key="4">
    <source>
        <dbReference type="ARBA" id="ARBA00022741"/>
    </source>
</evidence>
<evidence type="ECO:0000256" key="5">
    <source>
        <dbReference type="ARBA" id="ARBA00022801"/>
    </source>
</evidence>
<dbReference type="InterPro" id="IPR004392">
    <property type="entry name" value="Hyd_mat_HypB"/>
</dbReference>
<proteinExistence type="inferred from homology"/>
<dbReference type="GO" id="GO:0008270">
    <property type="term" value="F:zinc ion binding"/>
    <property type="evidence" value="ECO:0007669"/>
    <property type="project" value="TreeGrafter"/>
</dbReference>
<dbReference type="SUPFAM" id="SSF52540">
    <property type="entry name" value="P-loop containing nucleoside triphosphate hydrolases"/>
    <property type="match status" value="1"/>
</dbReference>
<reference evidence="9" key="1">
    <citation type="submission" date="2018-08" db="EMBL/GenBank/DDBJ databases">
        <title>Murine metabolic-syndrome-specific gut microbial biobank.</title>
        <authorList>
            <person name="Liu C."/>
        </authorList>
    </citation>
    <scope>NUCLEOTIDE SEQUENCE [LARGE SCALE GENOMIC DNA]</scope>
    <source>
        <strain evidence="9">Z82</strain>
    </source>
</reference>
<comment type="caution">
    <text evidence="9">The sequence shown here is derived from an EMBL/GenBank/DDBJ whole genome shotgun (WGS) entry which is preliminary data.</text>
</comment>
<dbReference type="PANTHER" id="PTHR30134">
    <property type="entry name" value="HYDROGENASE PROTEIN ASSEMBLY PROTEIN, NICKEL CHAPERONE"/>
    <property type="match status" value="1"/>
</dbReference>
<dbReference type="AlphaFoldDB" id="A0A7C9JCY9"/>
<dbReference type="GO" id="GO:0051604">
    <property type="term" value="P:protein maturation"/>
    <property type="evidence" value="ECO:0007669"/>
    <property type="project" value="InterPro"/>
</dbReference>